<dbReference type="Proteomes" id="UP000019335">
    <property type="component" value="Chromosome 17"/>
</dbReference>
<keyword evidence="3" id="KW-1185">Reference proteome</keyword>
<protein>
    <submittedName>
        <fullName evidence="2">Uncharacterized protein</fullName>
    </submittedName>
</protein>
<dbReference type="AlphaFoldDB" id="W7TSX9"/>
<reference evidence="2 3" key="1">
    <citation type="journal article" date="2014" name="Mol. Plant">
        <title>Chromosome Scale Genome Assembly and Transcriptome Profiling of Nannochloropsis gaditana in Nitrogen Depletion.</title>
        <authorList>
            <person name="Corteggiani Carpinelli E."/>
            <person name="Telatin A."/>
            <person name="Vitulo N."/>
            <person name="Forcato C."/>
            <person name="D'Angelo M."/>
            <person name="Schiavon R."/>
            <person name="Vezzi A."/>
            <person name="Giacometti G.M."/>
            <person name="Morosinotto T."/>
            <person name="Valle G."/>
        </authorList>
    </citation>
    <scope>NUCLEOTIDE SEQUENCE [LARGE SCALE GENOMIC DNA]</scope>
    <source>
        <strain evidence="2 3">B-31</strain>
    </source>
</reference>
<accession>W7TSX9</accession>
<evidence type="ECO:0000313" key="2">
    <source>
        <dbReference type="EMBL" id="EWM23429.1"/>
    </source>
</evidence>
<feature type="compositionally biased region" description="Low complexity" evidence="1">
    <location>
        <begin position="54"/>
        <end position="63"/>
    </location>
</feature>
<sequence>MCEEVRTREPVFLELALLAWVRNILSLPQSYVLSHTGATNMVSASPLPPPPPASRAFPSSVPPGLSLLRPSTQLPFERPDPHDEESATLIRKRDGTADPSASFSSSSLGGDVPLDAALALGSSTSTSTVPMNPTDHLAHSTTISDVHFIAGNHADFYLLGSKGIGGSESLAQVKRALQEQRPDVLLVQICPTRLRLLLDPDASIWSYLIDIHAAISSSSSGQVLGVEGGFSPYHMLAGATPLLNFSRFSSLVLARLVWKAVAVLVGQRRTFAHEFVQSIRLAATTPVPGHHTRVVLGGRDLPTTLARAWLSLSAWDRLGVVKDVALLSLPCLSGRTACQALGLSPPFLPIPRGSDAMSQVLRFFAHRHPSLAPLEKEGGDYFLSSMQKLDRPVCSREGGREGTGEERMVVLAVVGASLIPHIQRNWGIPVDRRRLISCRGPRGGGWAWPCVGMVILVLISYMLCQSILFLSAPSQQTFGVVRHKDPSMAF</sequence>
<dbReference type="EMBL" id="AZIL01001671">
    <property type="protein sequence ID" value="EWM23429.1"/>
    <property type="molecule type" value="Genomic_DNA"/>
</dbReference>
<proteinExistence type="predicted"/>
<comment type="caution">
    <text evidence="2">The sequence shown here is derived from an EMBL/GenBank/DDBJ whole genome shotgun (WGS) entry which is preliminary data.</text>
</comment>
<evidence type="ECO:0000313" key="3">
    <source>
        <dbReference type="Proteomes" id="UP000019335"/>
    </source>
</evidence>
<gene>
    <name evidence="2" type="ORF">Naga_100238g4</name>
</gene>
<organism evidence="2 3">
    <name type="scientific">Nannochloropsis gaditana</name>
    <dbReference type="NCBI Taxonomy" id="72520"/>
    <lineage>
        <taxon>Eukaryota</taxon>
        <taxon>Sar</taxon>
        <taxon>Stramenopiles</taxon>
        <taxon>Ochrophyta</taxon>
        <taxon>Eustigmatophyceae</taxon>
        <taxon>Eustigmatales</taxon>
        <taxon>Monodopsidaceae</taxon>
        <taxon>Nannochloropsis</taxon>
    </lineage>
</organism>
<feature type="compositionally biased region" description="Basic and acidic residues" evidence="1">
    <location>
        <begin position="77"/>
        <end position="96"/>
    </location>
</feature>
<feature type="region of interest" description="Disordered" evidence="1">
    <location>
        <begin position="43"/>
        <end position="108"/>
    </location>
</feature>
<name>W7TSX9_9STRA</name>
<evidence type="ECO:0000256" key="1">
    <source>
        <dbReference type="SAM" id="MobiDB-lite"/>
    </source>
</evidence>
<dbReference type="OrthoDB" id="48306at2759"/>